<gene>
    <name evidence="12" type="ORF">PBT88_17935</name>
</gene>
<dbReference type="Proteomes" id="UP001210865">
    <property type="component" value="Chromosome"/>
</dbReference>
<keyword evidence="8" id="KW-0325">Glycoprotein</keyword>
<evidence type="ECO:0000256" key="10">
    <source>
        <dbReference type="SAM" id="Phobius"/>
    </source>
</evidence>
<feature type="transmembrane region" description="Helical" evidence="10">
    <location>
        <begin position="334"/>
        <end position="354"/>
    </location>
</feature>
<evidence type="ECO:0000256" key="8">
    <source>
        <dbReference type="ARBA" id="ARBA00023180"/>
    </source>
</evidence>
<dbReference type="PROSITE" id="PS00758">
    <property type="entry name" value="ARGE_DAPE_CPG2_1"/>
    <property type="match status" value="1"/>
</dbReference>
<accession>A0ABY7NKE7</accession>
<dbReference type="SUPFAM" id="SSF53187">
    <property type="entry name" value="Zn-dependent exopeptidases"/>
    <property type="match status" value="1"/>
</dbReference>
<evidence type="ECO:0000313" key="13">
    <source>
        <dbReference type="Proteomes" id="UP001210865"/>
    </source>
</evidence>
<evidence type="ECO:0000256" key="7">
    <source>
        <dbReference type="ARBA" id="ARBA00022989"/>
    </source>
</evidence>
<dbReference type="RefSeq" id="WP_270076665.1">
    <property type="nucleotide sequence ID" value="NZ_CP115174.1"/>
</dbReference>
<feature type="transmembrane region" description="Helical" evidence="10">
    <location>
        <begin position="478"/>
        <end position="495"/>
    </location>
</feature>
<evidence type="ECO:0000259" key="11">
    <source>
        <dbReference type="Pfam" id="PF04389"/>
    </source>
</evidence>
<organism evidence="12 13">
    <name type="scientific">Sphingomonas abietis</name>
    <dbReference type="NCBI Taxonomy" id="3012344"/>
    <lineage>
        <taxon>Bacteria</taxon>
        <taxon>Pseudomonadati</taxon>
        <taxon>Pseudomonadota</taxon>
        <taxon>Alphaproteobacteria</taxon>
        <taxon>Sphingomonadales</taxon>
        <taxon>Sphingomonadaceae</taxon>
        <taxon>Sphingomonas</taxon>
    </lineage>
</organism>
<feature type="domain" description="Peptidase M28" evidence="11">
    <location>
        <begin position="113"/>
        <end position="301"/>
    </location>
</feature>
<evidence type="ECO:0000256" key="2">
    <source>
        <dbReference type="ARBA" id="ARBA00004128"/>
    </source>
</evidence>
<dbReference type="InterPro" id="IPR001261">
    <property type="entry name" value="ArgE/DapE_CS"/>
</dbReference>
<feature type="transmembrane region" description="Helical" evidence="10">
    <location>
        <begin position="408"/>
        <end position="426"/>
    </location>
</feature>
<keyword evidence="5" id="KW-0926">Vacuole</keyword>
<dbReference type="PANTHER" id="PTHR12147:SF58">
    <property type="entry name" value="VACUOLAR MEMBRANE PROTEASE"/>
    <property type="match status" value="1"/>
</dbReference>
<feature type="transmembrane region" description="Helical" evidence="10">
    <location>
        <begin position="534"/>
        <end position="556"/>
    </location>
</feature>
<comment type="function">
    <text evidence="1">May be involved in vacuolar sorting and osmoregulation.</text>
</comment>
<feature type="transmembrane region" description="Helical" evidence="10">
    <location>
        <begin position="590"/>
        <end position="608"/>
    </location>
</feature>
<dbReference type="InterPro" id="IPR007484">
    <property type="entry name" value="Peptidase_M28"/>
</dbReference>
<keyword evidence="10" id="KW-0472">Membrane</keyword>
<keyword evidence="13" id="KW-1185">Reference proteome</keyword>
<protein>
    <recommendedName>
        <fullName evidence="4">Vacuolar membrane protease</fullName>
    </recommendedName>
    <alternativeName>
        <fullName evidence="9">FXNA-related family protease 1</fullName>
    </alternativeName>
</protein>
<keyword evidence="10" id="KW-0812">Transmembrane</keyword>
<reference evidence="12 13" key="1">
    <citation type="submission" date="2022-12" db="EMBL/GenBank/DDBJ databases">
        <title>Sphingomonas abieness sp. nov., an endophytic bacterium isolated from Abies koreana.</title>
        <authorList>
            <person name="Jiang L."/>
            <person name="Lee J."/>
        </authorList>
    </citation>
    <scope>NUCLEOTIDE SEQUENCE [LARGE SCALE GENOMIC DNA]</scope>
    <source>
        <strain evidence="13">PAMB 00755</strain>
    </source>
</reference>
<evidence type="ECO:0000256" key="4">
    <source>
        <dbReference type="ARBA" id="ARBA00017435"/>
    </source>
</evidence>
<comment type="similarity">
    <text evidence="3">Belongs to the peptidase M28 family.</text>
</comment>
<feature type="transmembrane region" description="Helical" evidence="10">
    <location>
        <begin position="562"/>
        <end position="581"/>
    </location>
</feature>
<dbReference type="PANTHER" id="PTHR12147">
    <property type="entry name" value="METALLOPEPTIDASE M28 FAMILY MEMBER"/>
    <property type="match status" value="1"/>
</dbReference>
<dbReference type="EMBL" id="CP115174">
    <property type="protein sequence ID" value="WBO22017.1"/>
    <property type="molecule type" value="Genomic_DNA"/>
</dbReference>
<dbReference type="Pfam" id="PF04389">
    <property type="entry name" value="Peptidase_M28"/>
    <property type="match status" value="1"/>
</dbReference>
<evidence type="ECO:0000256" key="1">
    <source>
        <dbReference type="ARBA" id="ARBA00003273"/>
    </source>
</evidence>
<dbReference type="InterPro" id="IPR045175">
    <property type="entry name" value="M28_fam"/>
</dbReference>
<keyword evidence="6" id="KW-0378">Hydrolase</keyword>
<proteinExistence type="inferred from homology"/>
<keyword evidence="7 10" id="KW-1133">Transmembrane helix</keyword>
<evidence type="ECO:0000313" key="12">
    <source>
        <dbReference type="EMBL" id="WBO22017.1"/>
    </source>
</evidence>
<name>A0ABY7NKE7_9SPHN</name>
<dbReference type="Gene3D" id="3.40.630.10">
    <property type="entry name" value="Zn peptidases"/>
    <property type="match status" value="1"/>
</dbReference>
<feature type="transmembrane region" description="Helical" evidence="10">
    <location>
        <begin position="366"/>
        <end position="388"/>
    </location>
</feature>
<sequence length="624" mass="65815">MSHPVRIACLLIAIVVSLWIGVRAATPPPVVPASAPATAFSAERALPDIHALAMRPHPTASADSERVHAYLEKRLRAIGIVPEERRYLIDPEGFATLHRWNPQASRASEMADIVGVLPGRDRTRPAVALMAHMDTVWGSPGGGDDSVGVAAILEILRAIRAQGTPTRDIVVLFTDGEEIGLSGARAFWPSDGVARHVGVVINLEARGAGGRATMFETGNGNGAMMALFGQAVRHPVANAMSVLAYRLMPNDTDFTPIREQGLPGFNFAIMGRPEYYHSPRATADRLDPRALQDMGDQALDLASALATARMLPAATRDAVFFDVAGHHLLIYSPAAGWLIVLAAGLALAAAVLGLRRHAGFALRGIGGGIGAFLWLIAHGLLLLLVLNLVSGSAAHPNYYDRLAALPRLEMQAVLACLTTLIGWLTLRRFPYRAWGLLPGALLGVAGWKLGGPHLVIVAMAVMGMLAGWLAPVEGVSRWNGWIGAIAMLLLVALLLQGRAPLVAWIFAWPALILALAACLVAWTDPGFQRPWGAAIPALALALVVAPLIPLAHLAFLGVGAPMAPVMLAFLLIVAAAVWPLAKIGQGTRTALVIAGALVAVGLVIAVQVRTDPIAATIPAYSLDK</sequence>
<feature type="transmembrane region" description="Helical" evidence="10">
    <location>
        <begin position="501"/>
        <end position="522"/>
    </location>
</feature>
<evidence type="ECO:0000256" key="6">
    <source>
        <dbReference type="ARBA" id="ARBA00022801"/>
    </source>
</evidence>
<feature type="transmembrane region" description="Helical" evidence="10">
    <location>
        <begin position="431"/>
        <end position="447"/>
    </location>
</feature>
<comment type="subcellular location">
    <subcellularLocation>
        <location evidence="2">Vacuole membrane</location>
        <topology evidence="2">Multi-pass membrane protein</topology>
    </subcellularLocation>
</comment>
<evidence type="ECO:0000256" key="9">
    <source>
        <dbReference type="ARBA" id="ARBA00031512"/>
    </source>
</evidence>
<evidence type="ECO:0000256" key="5">
    <source>
        <dbReference type="ARBA" id="ARBA00022554"/>
    </source>
</evidence>
<evidence type="ECO:0000256" key="3">
    <source>
        <dbReference type="ARBA" id="ARBA00010918"/>
    </source>
</evidence>